<evidence type="ECO:0000259" key="1">
    <source>
        <dbReference type="Pfam" id="PF13201"/>
    </source>
</evidence>
<dbReference type="Proteomes" id="UP000886881">
    <property type="component" value="Unassembled WGS sequence"/>
</dbReference>
<reference evidence="2" key="1">
    <citation type="submission" date="2020-10" db="EMBL/GenBank/DDBJ databases">
        <authorList>
            <person name="Gilroy R."/>
        </authorList>
    </citation>
    <scope>NUCLEOTIDE SEQUENCE</scope>
    <source>
        <strain evidence="2">ChiHecec2B26-709</strain>
    </source>
</reference>
<reference evidence="2" key="2">
    <citation type="journal article" date="2021" name="PeerJ">
        <title>Extensive microbial diversity within the chicken gut microbiome revealed by metagenomics and culture.</title>
        <authorList>
            <person name="Gilroy R."/>
            <person name="Ravi A."/>
            <person name="Getino M."/>
            <person name="Pursley I."/>
            <person name="Horton D.L."/>
            <person name="Alikhan N.F."/>
            <person name="Baker D."/>
            <person name="Gharbi K."/>
            <person name="Hall N."/>
            <person name="Watson M."/>
            <person name="Adriaenssens E.M."/>
            <person name="Foster-Nyarko E."/>
            <person name="Jarju S."/>
            <person name="Secka A."/>
            <person name="Antonio M."/>
            <person name="Oren A."/>
            <person name="Chaudhuri R.R."/>
            <person name="La Ragione R."/>
            <person name="Hildebrand F."/>
            <person name="Pallen M.J."/>
        </authorList>
    </citation>
    <scope>NUCLEOTIDE SEQUENCE</scope>
    <source>
        <strain evidence="2">ChiHecec2B26-709</strain>
    </source>
</reference>
<organism evidence="2 3">
    <name type="scientific">Candidatus Cryptobacteroides merdipullorum</name>
    <dbReference type="NCBI Taxonomy" id="2840771"/>
    <lineage>
        <taxon>Bacteria</taxon>
        <taxon>Pseudomonadati</taxon>
        <taxon>Bacteroidota</taxon>
        <taxon>Bacteroidia</taxon>
        <taxon>Bacteroidales</taxon>
        <taxon>Candidatus Cryptobacteroides</taxon>
    </lineage>
</organism>
<protein>
    <submittedName>
        <fullName evidence="2">PCMD domain-containing protein</fullName>
    </submittedName>
</protein>
<dbReference type="InterPro" id="IPR038653">
    <property type="entry name" value="Put_CMD_sf"/>
</dbReference>
<name>A0A9D1GMQ2_9BACT</name>
<comment type="caution">
    <text evidence="2">The sequence shown here is derived from an EMBL/GenBank/DDBJ whole genome shotgun (WGS) entry which is preliminary data.</text>
</comment>
<sequence>MKKAIAIIMIALAASCTIKNDIDYPLVPGNITDFSVKGQLRVEISEANRTVHVELPESALASSLEIERLTLSDGARCEELAVGDIIDLSSPMTVHVRTYQDYVWTIFASTRVAAEIEVNAWAHHAVFSADAKGAQVPGIFQWRRSDSSEWTDGEEISAQADRFVFDAEGLEAGTDYYVRLTLAGSSSSEILFTTEAESQVANMNFDEWCQEPYNSSGSKLSWYPAPDMSVGRVWDSANMGVLTLSSTCSTTPESQFVAVEGDGKQAARMESMYPSFLGVGRFAAGNLLTGDFIERVLTPSLGARMYWGTPFTTRPSTLKGYYAYLPKEIDHDDIGKHPDLIGQTDEMQILVMLCDFDSPYEVNTAEGKFIDQENDPSIIGYGKLETSQATYAEGENPKYVPFEVKIEYRDTERKPKYVIINSCASRYGDDFTGAVGSVLYVDEFEFVY</sequence>
<gene>
    <name evidence="2" type="ORF">IAC35_02140</name>
</gene>
<proteinExistence type="predicted"/>
<dbReference type="EMBL" id="DVLC01000042">
    <property type="protein sequence ID" value="HIT46639.1"/>
    <property type="molecule type" value="Genomic_DNA"/>
</dbReference>
<dbReference type="PROSITE" id="PS51257">
    <property type="entry name" value="PROKAR_LIPOPROTEIN"/>
    <property type="match status" value="1"/>
</dbReference>
<evidence type="ECO:0000313" key="3">
    <source>
        <dbReference type="Proteomes" id="UP000886881"/>
    </source>
</evidence>
<feature type="domain" description="Putative carbohydrate metabolism" evidence="1">
    <location>
        <begin position="205"/>
        <end position="446"/>
    </location>
</feature>
<dbReference type="Pfam" id="PF13201">
    <property type="entry name" value="PCMD"/>
    <property type="match status" value="1"/>
</dbReference>
<evidence type="ECO:0000313" key="2">
    <source>
        <dbReference type="EMBL" id="HIT46639.1"/>
    </source>
</evidence>
<dbReference type="AlphaFoldDB" id="A0A9D1GMQ2"/>
<accession>A0A9D1GMQ2</accession>
<dbReference type="InterPro" id="IPR025112">
    <property type="entry name" value="PCMD"/>
</dbReference>
<dbReference type="Gene3D" id="2.60.120.890">
    <property type="entry name" value="BT2081, beta-jelly-roll domain"/>
    <property type="match status" value="1"/>
</dbReference>